<keyword evidence="7 9" id="KW-1133">Transmembrane helix</keyword>
<dbReference type="EMBL" id="FWXB01000017">
    <property type="protein sequence ID" value="SMC13829.1"/>
    <property type="molecule type" value="Genomic_DNA"/>
</dbReference>
<sequence length="447" mass="48007">MSDAKHKTPDHAKATPPEPVSEHIVGTILVGLTIALGLIGGMVFWSMTARIDGAIIAPAKFEVEGSRKTVQHLEGGIVSRIAVKEGELVAAGQTLIHLDRTAARAELDIVRNRHVGLLVRRARLEAALDGARDFDLPAAARARADEPALAAAIDTERRLLAASLEAQQASADLTDRRVAALRAQIDGLAQQKTSALFELGLIEEARVNLSSLLEQQLVQADRVLTLQRDMAQLEGSVSGAEAQAISLDAQILEARAQHEQTVATERGAVAEELSQVQSELQSLQEQAVILQDRLVRNTITSPYAGRVLNLAVKTEGAVIAPGAPVMEVVPIDEDLILNARIDSTDVERIAVDQSARIRLTAFNQNVTPELTGHVVSVSADVLVDPDSGQAFYKAKIALPPDQLALVDDISLKPGMPAEVLVSTGDRLAASYLLRPLRDAYQRSFRDD</sequence>
<dbReference type="PRINTS" id="PR01490">
    <property type="entry name" value="RTXTOXIND"/>
</dbReference>
<dbReference type="InterPro" id="IPR050739">
    <property type="entry name" value="MFP"/>
</dbReference>
<keyword evidence="14" id="KW-1185">Reference proteome</keyword>
<evidence type="ECO:0000256" key="4">
    <source>
        <dbReference type="ARBA" id="ARBA00022475"/>
    </source>
</evidence>
<feature type="domain" description="AprE-like beta-barrel" evidence="12">
    <location>
        <begin position="335"/>
        <end position="424"/>
    </location>
</feature>
<evidence type="ECO:0000313" key="13">
    <source>
        <dbReference type="EMBL" id="SMC13829.1"/>
    </source>
</evidence>
<keyword evidence="6 9" id="KW-0812">Transmembrane</keyword>
<dbReference type="PANTHER" id="PTHR30386:SF17">
    <property type="entry name" value="ALKALINE PROTEASE SECRETION PROTEIN APRE"/>
    <property type="match status" value="1"/>
</dbReference>
<keyword evidence="3 9" id="KW-0813">Transport</keyword>
<organism evidence="13 14">
    <name type="scientific">Roseovarius aestuarii</name>
    <dbReference type="NCBI Taxonomy" id="475083"/>
    <lineage>
        <taxon>Bacteria</taxon>
        <taxon>Pseudomonadati</taxon>
        <taxon>Pseudomonadota</taxon>
        <taxon>Alphaproteobacteria</taxon>
        <taxon>Rhodobacterales</taxon>
        <taxon>Roseobacteraceae</taxon>
        <taxon>Roseovarius</taxon>
    </lineage>
</organism>
<evidence type="ECO:0000256" key="8">
    <source>
        <dbReference type="ARBA" id="ARBA00023136"/>
    </source>
</evidence>
<feature type="coiled-coil region" evidence="10">
    <location>
        <begin position="223"/>
        <end position="293"/>
    </location>
</feature>
<protein>
    <recommendedName>
        <fullName evidence="9">Membrane fusion protein (MFP) family protein</fullName>
    </recommendedName>
</protein>
<evidence type="ECO:0000256" key="9">
    <source>
        <dbReference type="RuleBase" id="RU365093"/>
    </source>
</evidence>
<evidence type="ECO:0000313" key="14">
    <source>
        <dbReference type="Proteomes" id="UP000193224"/>
    </source>
</evidence>
<evidence type="ECO:0000256" key="10">
    <source>
        <dbReference type="SAM" id="Coils"/>
    </source>
</evidence>
<evidence type="ECO:0000259" key="12">
    <source>
        <dbReference type="Pfam" id="PF26002"/>
    </source>
</evidence>
<comment type="similarity">
    <text evidence="2 9">Belongs to the membrane fusion protein (MFP) (TC 8.A.1) family.</text>
</comment>
<dbReference type="InterPro" id="IPR058982">
    <property type="entry name" value="Beta-barrel_AprE"/>
</dbReference>
<dbReference type="Pfam" id="PF26002">
    <property type="entry name" value="Beta-barrel_AprE"/>
    <property type="match status" value="1"/>
</dbReference>
<evidence type="ECO:0000256" key="3">
    <source>
        <dbReference type="ARBA" id="ARBA00022448"/>
    </source>
</evidence>
<dbReference type="InterPro" id="IPR058781">
    <property type="entry name" value="HH_AprE-like"/>
</dbReference>
<feature type="domain" description="AprE-like long alpha-helical hairpin" evidence="11">
    <location>
        <begin position="103"/>
        <end position="293"/>
    </location>
</feature>
<dbReference type="RefSeq" id="WP_176237741.1">
    <property type="nucleotide sequence ID" value="NZ_FWXB01000017.1"/>
</dbReference>
<keyword evidence="10" id="KW-0175">Coiled coil</keyword>
<dbReference type="GO" id="GO:0015031">
    <property type="term" value="P:protein transport"/>
    <property type="evidence" value="ECO:0007669"/>
    <property type="project" value="InterPro"/>
</dbReference>
<evidence type="ECO:0000256" key="2">
    <source>
        <dbReference type="ARBA" id="ARBA00009477"/>
    </source>
</evidence>
<feature type="transmembrane region" description="Helical" evidence="9">
    <location>
        <begin position="24"/>
        <end position="45"/>
    </location>
</feature>
<dbReference type="PANTHER" id="PTHR30386">
    <property type="entry name" value="MEMBRANE FUSION SUBUNIT OF EMRAB-TOLC MULTIDRUG EFFLUX PUMP"/>
    <property type="match status" value="1"/>
</dbReference>
<evidence type="ECO:0000259" key="11">
    <source>
        <dbReference type="Pfam" id="PF25994"/>
    </source>
</evidence>
<keyword evidence="4 9" id="KW-1003">Cell membrane</keyword>
<dbReference type="Proteomes" id="UP000193224">
    <property type="component" value="Unassembled WGS sequence"/>
</dbReference>
<dbReference type="InterPro" id="IPR010129">
    <property type="entry name" value="T1SS_HlyD"/>
</dbReference>
<reference evidence="13 14" key="1">
    <citation type="submission" date="2017-03" db="EMBL/GenBank/DDBJ databases">
        <authorList>
            <person name="Afonso C.L."/>
            <person name="Miller P.J."/>
            <person name="Scott M.A."/>
            <person name="Spackman E."/>
            <person name="Goraichik I."/>
            <person name="Dimitrov K.M."/>
            <person name="Suarez D.L."/>
            <person name="Swayne D.E."/>
        </authorList>
    </citation>
    <scope>NUCLEOTIDE SEQUENCE [LARGE SCALE GENOMIC DNA]</scope>
    <source>
        <strain evidence="13 14">CECT 7745</strain>
    </source>
</reference>
<dbReference type="AlphaFoldDB" id="A0A1X7BX52"/>
<gene>
    <name evidence="13" type="primary">prsE_1</name>
    <name evidence="13" type="ORF">ROA7745_03689</name>
</gene>
<proteinExistence type="inferred from homology"/>
<accession>A0A1X7BX52</accession>
<evidence type="ECO:0000256" key="1">
    <source>
        <dbReference type="ARBA" id="ARBA00004377"/>
    </source>
</evidence>
<dbReference type="Gene3D" id="2.40.30.170">
    <property type="match status" value="1"/>
</dbReference>
<keyword evidence="8 9" id="KW-0472">Membrane</keyword>
<dbReference type="NCBIfam" id="TIGR01843">
    <property type="entry name" value="type_I_hlyD"/>
    <property type="match status" value="1"/>
</dbReference>
<dbReference type="GO" id="GO:0005886">
    <property type="term" value="C:plasma membrane"/>
    <property type="evidence" value="ECO:0007669"/>
    <property type="project" value="UniProtKB-SubCell"/>
</dbReference>
<dbReference type="Pfam" id="PF25994">
    <property type="entry name" value="HH_AprE"/>
    <property type="match status" value="1"/>
</dbReference>
<name>A0A1X7BX52_9RHOB</name>
<evidence type="ECO:0000256" key="7">
    <source>
        <dbReference type="ARBA" id="ARBA00022989"/>
    </source>
</evidence>
<comment type="subcellular location">
    <subcellularLocation>
        <location evidence="1 9">Cell inner membrane</location>
        <topology evidence="1 9">Single-pass membrane protein</topology>
    </subcellularLocation>
</comment>
<evidence type="ECO:0000256" key="6">
    <source>
        <dbReference type="ARBA" id="ARBA00022692"/>
    </source>
</evidence>
<evidence type="ECO:0000256" key="5">
    <source>
        <dbReference type="ARBA" id="ARBA00022519"/>
    </source>
</evidence>
<keyword evidence="5 9" id="KW-0997">Cell inner membrane</keyword>